<comment type="caution">
    <text evidence="1">The sequence shown here is derived from an EMBL/GenBank/DDBJ whole genome shotgun (WGS) entry which is preliminary data.</text>
</comment>
<dbReference type="Gene3D" id="3.40.50.2300">
    <property type="match status" value="1"/>
</dbReference>
<accession>A0A2G5NLU0</accession>
<dbReference type="PRINTS" id="PR00038">
    <property type="entry name" value="HTHLUXR"/>
</dbReference>
<dbReference type="GO" id="GO:0003677">
    <property type="term" value="F:DNA binding"/>
    <property type="evidence" value="ECO:0007669"/>
    <property type="project" value="UniProtKB-KW"/>
</dbReference>
<dbReference type="PROSITE" id="PS50043">
    <property type="entry name" value="HTH_LUXR_2"/>
    <property type="match status" value="1"/>
</dbReference>
<keyword evidence="1" id="KW-0238">DNA-binding</keyword>
<protein>
    <submittedName>
        <fullName evidence="1">DNA-binding response regulator</fullName>
    </submittedName>
</protein>
<dbReference type="InterPro" id="IPR039420">
    <property type="entry name" value="WalR-like"/>
</dbReference>
<proteinExistence type="predicted"/>
<gene>
    <name evidence="1" type="ORF">BFS35_009970</name>
</gene>
<dbReference type="Proteomes" id="UP000229523">
    <property type="component" value="Unassembled WGS sequence"/>
</dbReference>
<dbReference type="SUPFAM" id="SSF52172">
    <property type="entry name" value="CheY-like"/>
    <property type="match status" value="1"/>
</dbReference>
<dbReference type="InterPro" id="IPR016032">
    <property type="entry name" value="Sig_transdc_resp-reg_C-effctor"/>
</dbReference>
<dbReference type="EMBL" id="MJBI02000004">
    <property type="protein sequence ID" value="RAI80101.1"/>
    <property type="molecule type" value="Genomic_DNA"/>
</dbReference>
<dbReference type="GO" id="GO:0000160">
    <property type="term" value="P:phosphorelay signal transduction system"/>
    <property type="evidence" value="ECO:0007669"/>
    <property type="project" value="InterPro"/>
</dbReference>
<dbReference type="SUPFAM" id="SSF46894">
    <property type="entry name" value="C-terminal effector domain of the bipartite response regulators"/>
    <property type="match status" value="1"/>
</dbReference>
<dbReference type="RefSeq" id="WP_099580964.1">
    <property type="nucleotide sequence ID" value="NZ_MJBI02000004.1"/>
</dbReference>
<reference evidence="1 2" key="1">
    <citation type="journal article" date="2018" name="Front. Microbiol.">
        <title>Description and Comparative Genomics of Macrococcus caseolyticus subsp. hominis subsp. nov., Macrococcus goetzii sp. nov., Macrococcus epidermidis sp. nov., and Macrococcus bohemicus sp. nov., Novel Macrococci From Human Clinical Material With Virulence Potential and Suspected Uptake of Foreign DNA by Natural Transformation.</title>
        <authorList>
            <person name="Maslanova I."/>
            <person name="Wertheimer Z."/>
            <person name="Sedlacek I."/>
            <person name="Svec P."/>
            <person name="Indrakova A."/>
            <person name="Kovarovic V."/>
            <person name="Schumann P."/>
            <person name="Sproer C."/>
            <person name="Kralova S."/>
            <person name="Sedo O."/>
            <person name="Kristofova L."/>
            <person name="Vrbovska V."/>
            <person name="Fuzik T."/>
            <person name="Petras P."/>
            <person name="Zdrahal Z."/>
            <person name="Ruzickova V."/>
            <person name="Doskar J."/>
            <person name="Pantucek R."/>
        </authorList>
    </citation>
    <scope>NUCLEOTIDE SEQUENCE [LARGE SCALE GENOMIC DNA]</scope>
    <source>
        <strain evidence="1 2">CCM 4927</strain>
    </source>
</reference>
<evidence type="ECO:0000313" key="1">
    <source>
        <dbReference type="EMBL" id="RAI80101.1"/>
    </source>
</evidence>
<dbReference type="CDD" id="cd17535">
    <property type="entry name" value="REC_NarL-like"/>
    <property type="match status" value="1"/>
</dbReference>
<dbReference type="GeneID" id="99098359"/>
<dbReference type="SMART" id="SM00421">
    <property type="entry name" value="HTH_LUXR"/>
    <property type="match status" value="1"/>
</dbReference>
<dbReference type="InterPro" id="IPR058245">
    <property type="entry name" value="NreC/VraR/RcsB-like_REC"/>
</dbReference>
<organism evidence="1 2">
    <name type="scientific">Macrococcoides goetzii</name>
    <dbReference type="NCBI Taxonomy" id="1891097"/>
    <lineage>
        <taxon>Bacteria</taxon>
        <taxon>Bacillati</taxon>
        <taxon>Bacillota</taxon>
        <taxon>Bacilli</taxon>
        <taxon>Bacillales</taxon>
        <taxon>Staphylococcaceae</taxon>
        <taxon>Macrococcoides</taxon>
    </lineage>
</organism>
<dbReference type="Pfam" id="PF00072">
    <property type="entry name" value="Response_reg"/>
    <property type="match status" value="1"/>
</dbReference>
<dbReference type="InterPro" id="IPR011006">
    <property type="entry name" value="CheY-like_superfamily"/>
</dbReference>
<keyword evidence="2" id="KW-1185">Reference proteome</keyword>
<sequence>MVKIIILDDHELFGHGVAKIIEAEDDLSVLKVFTDPNLLTHYIKTLQPNIVLCDIKIKDVNGLNIVKTYSKKYPKVKFIMLSGYNLEEYKIKAYENGAVGFILKDESTDKLVDGIRAVYYFNQNLKHDMVLAKPLLSDQEKEILRMIAKDMKNQEISEALFISKRTVEYHITKLIRKLGVESRLGAVIKGIKLGIIEESETKI</sequence>
<dbReference type="PROSITE" id="PS50110">
    <property type="entry name" value="RESPONSE_REGULATORY"/>
    <property type="match status" value="1"/>
</dbReference>
<dbReference type="Pfam" id="PF00196">
    <property type="entry name" value="GerE"/>
    <property type="match status" value="1"/>
</dbReference>
<dbReference type="PANTHER" id="PTHR43214">
    <property type="entry name" value="TWO-COMPONENT RESPONSE REGULATOR"/>
    <property type="match status" value="1"/>
</dbReference>
<dbReference type="AlphaFoldDB" id="A0A2G5NLU0"/>
<dbReference type="InterPro" id="IPR001789">
    <property type="entry name" value="Sig_transdc_resp-reg_receiver"/>
</dbReference>
<dbReference type="GO" id="GO:0006355">
    <property type="term" value="P:regulation of DNA-templated transcription"/>
    <property type="evidence" value="ECO:0007669"/>
    <property type="project" value="InterPro"/>
</dbReference>
<name>A0A2G5NLU0_9STAP</name>
<dbReference type="CDD" id="cd06170">
    <property type="entry name" value="LuxR_C_like"/>
    <property type="match status" value="1"/>
</dbReference>
<dbReference type="SMART" id="SM00448">
    <property type="entry name" value="REC"/>
    <property type="match status" value="1"/>
</dbReference>
<dbReference type="InterPro" id="IPR000792">
    <property type="entry name" value="Tscrpt_reg_LuxR_C"/>
</dbReference>
<evidence type="ECO:0000313" key="2">
    <source>
        <dbReference type="Proteomes" id="UP000229523"/>
    </source>
</evidence>